<dbReference type="Gene3D" id="3.30.2010.10">
    <property type="entry name" value="Metalloproteases ('zincins'), catalytic domain"/>
    <property type="match status" value="1"/>
</dbReference>
<keyword evidence="6" id="KW-0482">Metalloprotease</keyword>
<reference evidence="10 11" key="1">
    <citation type="submission" date="2019-01" db="EMBL/GenBank/DDBJ databases">
        <authorList>
            <consortium name="Pathogen Informatics"/>
        </authorList>
    </citation>
    <scope>NUCLEOTIDE SEQUENCE [LARGE SCALE GENOMIC DNA]</scope>
    <source>
        <strain evidence="10 11">NCTC10138</strain>
    </source>
</reference>
<feature type="transmembrane region" description="Helical" evidence="8">
    <location>
        <begin position="128"/>
        <end position="150"/>
    </location>
</feature>
<keyword evidence="7" id="KW-0175">Coiled coil</keyword>
<dbReference type="EMBL" id="LR215048">
    <property type="protein sequence ID" value="VEU80618.1"/>
    <property type="molecule type" value="Genomic_DNA"/>
</dbReference>
<keyword evidence="2" id="KW-0645">Protease</keyword>
<dbReference type="GO" id="GO:0006508">
    <property type="term" value="P:proteolysis"/>
    <property type="evidence" value="ECO:0007669"/>
    <property type="project" value="UniProtKB-KW"/>
</dbReference>
<dbReference type="GO" id="GO:0004222">
    <property type="term" value="F:metalloendopeptidase activity"/>
    <property type="evidence" value="ECO:0007669"/>
    <property type="project" value="InterPro"/>
</dbReference>
<dbReference type="InterPro" id="IPR001915">
    <property type="entry name" value="Peptidase_M48"/>
</dbReference>
<dbReference type="GO" id="GO:0046872">
    <property type="term" value="F:metal ion binding"/>
    <property type="evidence" value="ECO:0007669"/>
    <property type="project" value="UniProtKB-KW"/>
</dbReference>
<dbReference type="Gene3D" id="1.25.40.10">
    <property type="entry name" value="Tetratricopeptide repeat domain"/>
    <property type="match status" value="1"/>
</dbReference>
<evidence type="ECO:0000256" key="4">
    <source>
        <dbReference type="ARBA" id="ARBA00022801"/>
    </source>
</evidence>
<comment type="cofactor">
    <cofactor evidence="1">
        <name>Zn(2+)</name>
        <dbReference type="ChEBI" id="CHEBI:29105"/>
    </cofactor>
</comment>
<keyword evidence="8" id="KW-0472">Membrane</keyword>
<dbReference type="AlphaFoldDB" id="A0A449BDV9"/>
<gene>
    <name evidence="10" type="ORF">NCTC10138_00995</name>
</gene>
<feature type="transmembrane region" description="Helical" evidence="8">
    <location>
        <begin position="95"/>
        <end position="122"/>
    </location>
</feature>
<evidence type="ECO:0000313" key="11">
    <source>
        <dbReference type="Proteomes" id="UP000289841"/>
    </source>
</evidence>
<keyword evidence="10" id="KW-0346">Stress response</keyword>
<dbReference type="Pfam" id="PF01435">
    <property type="entry name" value="Peptidase_M48"/>
    <property type="match status" value="1"/>
</dbReference>
<evidence type="ECO:0000256" key="1">
    <source>
        <dbReference type="ARBA" id="ARBA00001947"/>
    </source>
</evidence>
<dbReference type="STRING" id="1278311.GCA_000428705_01537"/>
<feature type="domain" description="Peptidase M48" evidence="9">
    <location>
        <begin position="205"/>
        <end position="382"/>
    </location>
</feature>
<sequence length="661" mass="77513">MSKITKTIFSMIISVVVIVLLGYLIRNIKYNYLETTQITSGLITLCFIVVGCISYPITKAKYTQKKLNKIFEKAKEKNEKLKNNREKTQRKTTRLYFFTLGYYVLVTLTLIVFGASSVAILAISESNILDYLVYVILGIFMLSSIISQLFTTEKVDLLALYLDKEKYIVLYDMLETIKEELNINEEVYLYSDASLGARIITYGDKHHIVLGVLMLELLDQQELKSVLCHELAHILNKDNKKNYKRNKFIKTIYMDEGDFRLSAFSFMFFNGLLNALLVNFRVNKMIQSKQVEIYADGIVKNNDLANEFITSTIKLKYLSLYMNELGHKFYLPIEETPNPTYFKDVIEGLINDFPKRKEIYEFIIENEIESRIPSHPITSSRMKFFGVNTPKIDFDDRYYDNEVFMIINQMNQIDENELDNYQEYRENTYLSRIETIKKYEDNPIDDLQEQLEYGFALFHVMEIEKAFYFFNKLIEKYPTSSHAHNAIGMIYLNYYYNPKGIEHIYKSAELNRNYVDSLDVIGEFCLNMGLKEELEKFRNILTDKIISNIAEYDNIGDINPSTRLFPATLEKEKLNEIIDYIKNQDFATEVFIVRKNITDDFYAHLVCIVANEANGFDFNTAMNNIFNHLDIREEQFALIHVNNQILYKKLKKVSNPYILNK</sequence>
<feature type="transmembrane region" description="Helical" evidence="8">
    <location>
        <begin position="37"/>
        <end position="57"/>
    </location>
</feature>
<keyword evidence="8" id="KW-1133">Transmembrane helix</keyword>
<evidence type="ECO:0000256" key="5">
    <source>
        <dbReference type="ARBA" id="ARBA00022833"/>
    </source>
</evidence>
<feature type="coiled-coil region" evidence="7">
    <location>
        <begin position="64"/>
        <end position="91"/>
    </location>
</feature>
<proteinExistence type="predicted"/>
<dbReference type="KEGG" id="aaxa:NCTC10138_00995"/>
<protein>
    <submittedName>
        <fullName evidence="10">Heat shock protein HtpX</fullName>
    </submittedName>
</protein>
<dbReference type="Proteomes" id="UP000289841">
    <property type="component" value="Chromosome"/>
</dbReference>
<feature type="transmembrane region" description="Helical" evidence="8">
    <location>
        <begin position="7"/>
        <end position="25"/>
    </location>
</feature>
<keyword evidence="3" id="KW-0479">Metal-binding</keyword>
<evidence type="ECO:0000256" key="2">
    <source>
        <dbReference type="ARBA" id="ARBA00022670"/>
    </source>
</evidence>
<keyword evidence="5" id="KW-0862">Zinc</keyword>
<keyword evidence="11" id="KW-1185">Reference proteome</keyword>
<dbReference type="RefSeq" id="WP_026390958.1">
    <property type="nucleotide sequence ID" value="NZ_LR215048.1"/>
</dbReference>
<accession>A0A449BDV9</accession>
<evidence type="ECO:0000256" key="3">
    <source>
        <dbReference type="ARBA" id="ARBA00022723"/>
    </source>
</evidence>
<name>A0A449BDV9_HAPAX</name>
<evidence type="ECO:0000256" key="6">
    <source>
        <dbReference type="ARBA" id="ARBA00023049"/>
    </source>
</evidence>
<evidence type="ECO:0000259" key="9">
    <source>
        <dbReference type="Pfam" id="PF01435"/>
    </source>
</evidence>
<feature type="transmembrane region" description="Helical" evidence="8">
    <location>
        <begin position="259"/>
        <end position="280"/>
    </location>
</feature>
<evidence type="ECO:0000256" key="8">
    <source>
        <dbReference type="SAM" id="Phobius"/>
    </source>
</evidence>
<organism evidence="10 11">
    <name type="scientific">Haploplasma axanthum</name>
    <name type="common">Acholeplasma axanthum</name>
    <dbReference type="NCBI Taxonomy" id="29552"/>
    <lineage>
        <taxon>Bacteria</taxon>
        <taxon>Bacillati</taxon>
        <taxon>Mycoplasmatota</taxon>
        <taxon>Mollicutes</taxon>
        <taxon>Acholeplasmatales</taxon>
        <taxon>Acholeplasmataceae</taxon>
        <taxon>Haploplasma</taxon>
    </lineage>
</organism>
<keyword evidence="4" id="KW-0378">Hydrolase</keyword>
<dbReference type="SUPFAM" id="SSF48452">
    <property type="entry name" value="TPR-like"/>
    <property type="match status" value="1"/>
</dbReference>
<dbReference type="InterPro" id="IPR011990">
    <property type="entry name" value="TPR-like_helical_dom_sf"/>
</dbReference>
<keyword evidence="8" id="KW-0812">Transmembrane</keyword>
<evidence type="ECO:0000256" key="7">
    <source>
        <dbReference type="SAM" id="Coils"/>
    </source>
</evidence>
<evidence type="ECO:0000313" key="10">
    <source>
        <dbReference type="EMBL" id="VEU80618.1"/>
    </source>
</evidence>